<feature type="compositionally biased region" description="Polar residues" evidence="1">
    <location>
        <begin position="1"/>
        <end position="17"/>
    </location>
</feature>
<protein>
    <recommendedName>
        <fullName evidence="4">MAPK kinase substrate protein</fullName>
    </recommendedName>
</protein>
<evidence type="ECO:0008006" key="4">
    <source>
        <dbReference type="Google" id="ProtNLM"/>
    </source>
</evidence>
<feature type="compositionally biased region" description="Basic and acidic residues" evidence="1">
    <location>
        <begin position="62"/>
        <end position="72"/>
    </location>
</feature>
<dbReference type="PANTHER" id="PTHR33730:SF30">
    <property type="entry name" value="MAPK KINASE SUBSTRATE PROTEIN"/>
    <property type="match status" value="1"/>
</dbReference>
<feature type="compositionally biased region" description="Basic residues" evidence="1">
    <location>
        <begin position="111"/>
        <end position="124"/>
    </location>
</feature>
<reference evidence="2 3" key="1">
    <citation type="submission" date="2021-05" db="EMBL/GenBank/DDBJ databases">
        <title>Genome Assembly of Synthetic Allotetraploid Brassica napus Reveals Homoeologous Exchanges between Subgenomes.</title>
        <authorList>
            <person name="Davis J.T."/>
        </authorList>
    </citation>
    <scope>NUCLEOTIDE SEQUENCE [LARGE SCALE GENOMIC DNA]</scope>
    <source>
        <strain evidence="3">cv. Da-Ae</strain>
        <tissue evidence="2">Seedling</tissue>
    </source>
</reference>
<evidence type="ECO:0000313" key="2">
    <source>
        <dbReference type="EMBL" id="KAH0898288.1"/>
    </source>
</evidence>
<name>A0ABQ8B0P3_BRANA</name>
<dbReference type="Proteomes" id="UP000824890">
    <property type="component" value="Unassembled WGS sequence"/>
</dbReference>
<dbReference type="InterPro" id="IPR031421">
    <property type="entry name" value="DUF4666"/>
</dbReference>
<feature type="region of interest" description="Disordered" evidence="1">
    <location>
        <begin position="170"/>
        <end position="205"/>
    </location>
</feature>
<evidence type="ECO:0000313" key="3">
    <source>
        <dbReference type="Proteomes" id="UP000824890"/>
    </source>
</evidence>
<dbReference type="PANTHER" id="PTHR33730">
    <property type="entry name" value="OS05G0542732 PROTEIN-RELATED"/>
    <property type="match status" value="1"/>
</dbReference>
<dbReference type="InterPro" id="IPR008480">
    <property type="entry name" value="DUF761_pln"/>
</dbReference>
<dbReference type="Pfam" id="PF15697">
    <property type="entry name" value="DUF4666"/>
    <property type="match status" value="1"/>
</dbReference>
<evidence type="ECO:0000256" key="1">
    <source>
        <dbReference type="SAM" id="MobiDB-lite"/>
    </source>
</evidence>
<keyword evidence="3" id="KW-1185">Reference proteome</keyword>
<dbReference type="EMBL" id="JAGKQM010000012">
    <property type="protein sequence ID" value="KAH0898288.1"/>
    <property type="molecule type" value="Genomic_DNA"/>
</dbReference>
<feature type="region of interest" description="Disordered" evidence="1">
    <location>
        <begin position="1"/>
        <end position="130"/>
    </location>
</feature>
<gene>
    <name evidence="2" type="ORF">HID58_047856</name>
</gene>
<comment type="caution">
    <text evidence="2">The sequence shown here is derived from an EMBL/GenBank/DDBJ whole genome shotgun (WGS) entry which is preliminary data.</text>
</comment>
<organism evidence="2 3">
    <name type="scientific">Brassica napus</name>
    <name type="common">Rape</name>
    <dbReference type="NCBI Taxonomy" id="3708"/>
    <lineage>
        <taxon>Eukaryota</taxon>
        <taxon>Viridiplantae</taxon>
        <taxon>Streptophyta</taxon>
        <taxon>Embryophyta</taxon>
        <taxon>Tracheophyta</taxon>
        <taxon>Spermatophyta</taxon>
        <taxon>Magnoliopsida</taxon>
        <taxon>eudicotyledons</taxon>
        <taxon>Gunneridae</taxon>
        <taxon>Pentapetalae</taxon>
        <taxon>rosids</taxon>
        <taxon>malvids</taxon>
        <taxon>Brassicales</taxon>
        <taxon>Brassicaceae</taxon>
        <taxon>Brassiceae</taxon>
        <taxon>Brassica</taxon>
    </lineage>
</organism>
<dbReference type="Pfam" id="PF05553">
    <property type="entry name" value="DUF761"/>
    <property type="match status" value="1"/>
</dbReference>
<sequence length="223" mass="24425">MAGLQRSNISFRRQGSSGIVWDDRLIAELNKQANEHKAETDEQEGQEDQTARPTSGGGIEPIRTEGRIERSRSNGGGANRHHRNTGRVSPAVDPPSPRLSAFGCCSAFGKKPVKQQKRPPKRRSSTAFGALNVLTLGENDSQLVKNDAMPFGGLSPPPPSVLKLLRNVTNSKKATTEKRRSMTLPSNGNKPESKPTIHDHDVDKSAEAFIQNFRRQLLLQGDD</sequence>
<proteinExistence type="predicted"/>
<accession>A0ABQ8B0P3</accession>
<feature type="compositionally biased region" description="Basic and acidic residues" evidence="1">
    <location>
        <begin position="191"/>
        <end position="205"/>
    </location>
</feature>